<keyword evidence="5" id="KW-1185">Reference proteome</keyword>
<dbReference type="InterPro" id="IPR050772">
    <property type="entry name" value="Hydratase-Decarb/MhpD_sf"/>
</dbReference>
<dbReference type="PANTHER" id="PTHR30143">
    <property type="entry name" value="ACID HYDRATASE"/>
    <property type="match status" value="1"/>
</dbReference>
<keyword evidence="1" id="KW-0456">Lyase</keyword>
<dbReference type="Proteomes" id="UP000189818">
    <property type="component" value="Unassembled WGS sequence"/>
</dbReference>
<feature type="coiled-coil region" evidence="2">
    <location>
        <begin position="24"/>
        <end position="51"/>
    </location>
</feature>
<dbReference type="GO" id="GO:0008684">
    <property type="term" value="F:2-oxopent-4-enoate hydratase activity"/>
    <property type="evidence" value="ECO:0007669"/>
    <property type="project" value="TreeGrafter"/>
</dbReference>
<reference evidence="5" key="1">
    <citation type="submission" date="2017-02" db="EMBL/GenBank/DDBJ databases">
        <authorList>
            <person name="Varghese N."/>
            <person name="Submissions S."/>
        </authorList>
    </citation>
    <scope>NUCLEOTIDE SEQUENCE [LARGE SCALE GENOMIC DNA]</scope>
    <source>
        <strain evidence="5">UM2</strain>
    </source>
</reference>
<dbReference type="InterPro" id="IPR036663">
    <property type="entry name" value="Fumarylacetoacetase_C_sf"/>
</dbReference>
<dbReference type="EMBL" id="FUYM01000003">
    <property type="protein sequence ID" value="SKB46290.1"/>
    <property type="molecule type" value="Genomic_DNA"/>
</dbReference>
<proteinExistence type="predicted"/>
<protein>
    <submittedName>
        <fullName evidence="4">2-oxo-3-hexenedioate decarboxylase</fullName>
    </submittedName>
</protein>
<evidence type="ECO:0000256" key="1">
    <source>
        <dbReference type="ARBA" id="ARBA00023239"/>
    </source>
</evidence>
<dbReference type="InterPro" id="IPR011234">
    <property type="entry name" value="Fumarylacetoacetase-like_C"/>
</dbReference>
<dbReference type="STRING" id="439228.SAMN06295920_1033"/>
<dbReference type="SUPFAM" id="SSF56529">
    <property type="entry name" value="FAH"/>
    <property type="match status" value="1"/>
</dbReference>
<evidence type="ECO:0000256" key="2">
    <source>
        <dbReference type="SAM" id="Coils"/>
    </source>
</evidence>
<evidence type="ECO:0000313" key="5">
    <source>
        <dbReference type="Proteomes" id="UP000189818"/>
    </source>
</evidence>
<name>A0A1T5BH13_9SPHN</name>
<organism evidence="4 5">
    <name type="scientific">Rhizorhabdus histidinilytica</name>
    <dbReference type="NCBI Taxonomy" id="439228"/>
    <lineage>
        <taxon>Bacteria</taxon>
        <taxon>Pseudomonadati</taxon>
        <taxon>Pseudomonadota</taxon>
        <taxon>Alphaproteobacteria</taxon>
        <taxon>Sphingomonadales</taxon>
        <taxon>Sphingomonadaceae</taxon>
        <taxon>Rhizorhabdus</taxon>
    </lineage>
</organism>
<evidence type="ECO:0000313" key="4">
    <source>
        <dbReference type="EMBL" id="SKB46290.1"/>
    </source>
</evidence>
<dbReference type="RefSeq" id="WP_079647351.1">
    <property type="nucleotide sequence ID" value="NZ_FUYM01000003.1"/>
</dbReference>
<accession>A0A1T5BH13</accession>
<dbReference type="Pfam" id="PF01557">
    <property type="entry name" value="FAA_hydrolase"/>
    <property type="match status" value="1"/>
</dbReference>
<dbReference type="Gene3D" id="3.90.850.10">
    <property type="entry name" value="Fumarylacetoacetase-like, C-terminal domain"/>
    <property type="match status" value="1"/>
</dbReference>
<dbReference type="PANTHER" id="PTHR30143:SF0">
    <property type="entry name" value="2-KETO-4-PENTENOATE HYDRATASE"/>
    <property type="match status" value="1"/>
</dbReference>
<evidence type="ECO:0000259" key="3">
    <source>
        <dbReference type="Pfam" id="PF01557"/>
    </source>
</evidence>
<dbReference type="GO" id="GO:0005737">
    <property type="term" value="C:cytoplasm"/>
    <property type="evidence" value="ECO:0007669"/>
    <property type="project" value="TreeGrafter"/>
</dbReference>
<feature type="domain" description="Fumarylacetoacetase-like C-terminal" evidence="3">
    <location>
        <begin position="96"/>
        <end position="251"/>
    </location>
</feature>
<gene>
    <name evidence="4" type="ORF">SAMN06295920_1033</name>
</gene>
<sequence>MADLQSLAERLDEAQRLARATPQLEDALSILDAYQVQRALLERRYARGERRVGIKMGFTSRAKMVQMGVSEMIWGRLTDGMMVEEGGAVDFDRYVHPRVEPEIAFILKRDLPGPVTLAGAAAAVEAIAPALEIIDSRYKDFRFSVTDVVADNSSSSSFVVGPWSAPSTDVSNVGMIMSVNGEPRQIGSSAAILGSPLRSLVAAARLASQAGEPLKAGDVILAGGATAAEALSPGDHIRLEVQGLGIAEFTVGRTQEALD</sequence>
<keyword evidence="2" id="KW-0175">Coiled coil</keyword>
<dbReference type="AlphaFoldDB" id="A0A1T5BH13"/>
<dbReference type="OrthoDB" id="9792137at2"/>